<dbReference type="InterPro" id="IPR009057">
    <property type="entry name" value="Homeodomain-like_sf"/>
</dbReference>
<evidence type="ECO:0000256" key="2">
    <source>
        <dbReference type="ARBA" id="ARBA00023125"/>
    </source>
</evidence>
<dbReference type="SUPFAM" id="SSF46689">
    <property type="entry name" value="Homeodomain-like"/>
    <property type="match status" value="1"/>
</dbReference>
<proteinExistence type="predicted"/>
<dbReference type="EMBL" id="VDCQ01000006">
    <property type="protein sequence ID" value="TNJ67125.1"/>
    <property type="molecule type" value="Genomic_DNA"/>
</dbReference>
<dbReference type="InterPro" id="IPR001647">
    <property type="entry name" value="HTH_TetR"/>
</dbReference>
<evidence type="ECO:0000256" key="1">
    <source>
        <dbReference type="ARBA" id="ARBA00023015"/>
    </source>
</evidence>
<dbReference type="Pfam" id="PF02909">
    <property type="entry name" value="TetR_C_1"/>
    <property type="match status" value="1"/>
</dbReference>
<dbReference type="Pfam" id="PF00440">
    <property type="entry name" value="TetR_N"/>
    <property type="match status" value="1"/>
</dbReference>
<evidence type="ECO:0000259" key="5">
    <source>
        <dbReference type="PROSITE" id="PS50977"/>
    </source>
</evidence>
<protein>
    <submittedName>
        <fullName evidence="6">TetR/AcrR family transcriptional regulator</fullName>
    </submittedName>
</protein>
<dbReference type="RefSeq" id="WP_139601260.1">
    <property type="nucleotide sequence ID" value="NZ_VDCQ01000006.1"/>
</dbReference>
<dbReference type="PROSITE" id="PS50977">
    <property type="entry name" value="HTH_TETR_2"/>
    <property type="match status" value="1"/>
</dbReference>
<dbReference type="PANTHER" id="PTHR30055:SF151">
    <property type="entry name" value="TRANSCRIPTIONAL REGULATORY PROTEIN"/>
    <property type="match status" value="1"/>
</dbReference>
<dbReference type="GO" id="GO:0003700">
    <property type="term" value="F:DNA-binding transcription factor activity"/>
    <property type="evidence" value="ECO:0007669"/>
    <property type="project" value="TreeGrafter"/>
</dbReference>
<dbReference type="InterPro" id="IPR036271">
    <property type="entry name" value="Tet_transcr_reg_TetR-rel_C_sf"/>
</dbReference>
<dbReference type="GO" id="GO:0000976">
    <property type="term" value="F:transcription cis-regulatory region binding"/>
    <property type="evidence" value="ECO:0007669"/>
    <property type="project" value="TreeGrafter"/>
</dbReference>
<keyword evidence="1" id="KW-0805">Transcription regulation</keyword>
<evidence type="ECO:0000313" key="6">
    <source>
        <dbReference type="EMBL" id="TNJ67125.1"/>
    </source>
</evidence>
<dbReference type="AlphaFoldDB" id="A0A5C4TDY0"/>
<evidence type="ECO:0000256" key="4">
    <source>
        <dbReference type="PROSITE-ProRule" id="PRU00335"/>
    </source>
</evidence>
<gene>
    <name evidence="6" type="ORF">FE784_06150</name>
</gene>
<accession>A0A5C4TDY0</accession>
<dbReference type="OrthoDB" id="2570341at2"/>
<feature type="DNA-binding region" description="H-T-H motif" evidence="4">
    <location>
        <begin position="59"/>
        <end position="78"/>
    </location>
</feature>
<reference evidence="6 7" key="1">
    <citation type="submission" date="2019-05" db="EMBL/GenBank/DDBJ databases">
        <title>We sequenced the genome of Paenibacillus hemerocallicola KCTC 33185 for further insight into its adaptation and study the phylogeny of Paenibacillus.</title>
        <authorList>
            <person name="Narsing Rao M.P."/>
        </authorList>
    </citation>
    <scope>NUCLEOTIDE SEQUENCE [LARGE SCALE GENOMIC DNA]</scope>
    <source>
        <strain evidence="6 7">KCTC 33185</strain>
    </source>
</reference>
<sequence>MQNGDRLDHEALENFPNGAKLSWGIVKQPKRGPKGELSIKKIVEAAIAIADKDGLSAVSMNRVAGSLGFTTMSLYRYISSKDDLMLLMQDAVCEMAIPPEKAEPDWREEMREYVRVCIEVFCKHPWFGDIPIMGIPVTPNNLQIVDWVLRPMRSFPLNDYEKMSIVLLLSSYSRSTGMIQRDMLRAIQAGGSANTFSGLNYSAALKHLVKPERFPNLHPIVMSGAYTGENESENTVGNDFDFGLERILDGIQHYLDLKQAQQSDKIGRLDF</sequence>
<dbReference type="Gene3D" id="1.10.357.10">
    <property type="entry name" value="Tetracycline Repressor, domain 2"/>
    <property type="match status" value="1"/>
</dbReference>
<keyword evidence="7" id="KW-1185">Reference proteome</keyword>
<evidence type="ECO:0000256" key="3">
    <source>
        <dbReference type="ARBA" id="ARBA00023163"/>
    </source>
</evidence>
<feature type="domain" description="HTH tetR-type" evidence="5">
    <location>
        <begin position="36"/>
        <end position="96"/>
    </location>
</feature>
<dbReference type="Proteomes" id="UP000307943">
    <property type="component" value="Unassembled WGS sequence"/>
</dbReference>
<dbReference type="PANTHER" id="PTHR30055">
    <property type="entry name" value="HTH-TYPE TRANSCRIPTIONAL REGULATOR RUTR"/>
    <property type="match status" value="1"/>
</dbReference>
<dbReference type="Gene3D" id="1.10.10.60">
    <property type="entry name" value="Homeodomain-like"/>
    <property type="match status" value="1"/>
</dbReference>
<comment type="caution">
    <text evidence="6">The sequence shown here is derived from an EMBL/GenBank/DDBJ whole genome shotgun (WGS) entry which is preliminary data.</text>
</comment>
<organism evidence="6 7">
    <name type="scientific">Paenibacillus hemerocallicola</name>
    <dbReference type="NCBI Taxonomy" id="1172614"/>
    <lineage>
        <taxon>Bacteria</taxon>
        <taxon>Bacillati</taxon>
        <taxon>Bacillota</taxon>
        <taxon>Bacilli</taxon>
        <taxon>Bacillales</taxon>
        <taxon>Paenibacillaceae</taxon>
        <taxon>Paenibacillus</taxon>
    </lineage>
</organism>
<keyword evidence="2 4" id="KW-0238">DNA-binding</keyword>
<name>A0A5C4TDY0_9BACL</name>
<dbReference type="InterPro" id="IPR004111">
    <property type="entry name" value="Repressor_TetR_C"/>
</dbReference>
<dbReference type="SUPFAM" id="SSF48498">
    <property type="entry name" value="Tetracyclin repressor-like, C-terminal domain"/>
    <property type="match status" value="1"/>
</dbReference>
<keyword evidence="3" id="KW-0804">Transcription</keyword>
<dbReference type="GO" id="GO:0045892">
    <property type="term" value="P:negative regulation of DNA-templated transcription"/>
    <property type="evidence" value="ECO:0007669"/>
    <property type="project" value="InterPro"/>
</dbReference>
<evidence type="ECO:0000313" key="7">
    <source>
        <dbReference type="Proteomes" id="UP000307943"/>
    </source>
</evidence>
<dbReference type="InterPro" id="IPR050109">
    <property type="entry name" value="HTH-type_TetR-like_transc_reg"/>
</dbReference>